<evidence type="ECO:0000313" key="2">
    <source>
        <dbReference type="Proteomes" id="UP000499080"/>
    </source>
</evidence>
<proteinExistence type="predicted"/>
<organism evidence="1 2">
    <name type="scientific">Araneus ventricosus</name>
    <name type="common">Orbweaver spider</name>
    <name type="synonym">Epeira ventricosa</name>
    <dbReference type="NCBI Taxonomy" id="182803"/>
    <lineage>
        <taxon>Eukaryota</taxon>
        <taxon>Metazoa</taxon>
        <taxon>Ecdysozoa</taxon>
        <taxon>Arthropoda</taxon>
        <taxon>Chelicerata</taxon>
        <taxon>Arachnida</taxon>
        <taxon>Araneae</taxon>
        <taxon>Araneomorphae</taxon>
        <taxon>Entelegynae</taxon>
        <taxon>Araneoidea</taxon>
        <taxon>Araneidae</taxon>
        <taxon>Araneus</taxon>
    </lineage>
</organism>
<accession>A0A4Y2UWH6</accession>
<dbReference type="EMBL" id="BGPR01040385">
    <property type="protein sequence ID" value="GBO16494.1"/>
    <property type="molecule type" value="Genomic_DNA"/>
</dbReference>
<dbReference type="AlphaFoldDB" id="A0A4Y2UWH6"/>
<protein>
    <submittedName>
        <fullName evidence="1">Uncharacterized protein</fullName>
    </submittedName>
</protein>
<reference evidence="1 2" key="1">
    <citation type="journal article" date="2019" name="Sci. Rep.">
        <title>Orb-weaving spider Araneus ventricosus genome elucidates the spidroin gene catalogue.</title>
        <authorList>
            <person name="Kono N."/>
            <person name="Nakamura H."/>
            <person name="Ohtoshi R."/>
            <person name="Moran D.A.P."/>
            <person name="Shinohara A."/>
            <person name="Yoshida Y."/>
            <person name="Fujiwara M."/>
            <person name="Mori M."/>
            <person name="Tomita M."/>
            <person name="Arakawa K."/>
        </authorList>
    </citation>
    <scope>NUCLEOTIDE SEQUENCE [LARGE SCALE GENOMIC DNA]</scope>
</reference>
<sequence length="88" mass="10140">MLTLKQERESHRGFTANQANKFRSWLQFWQLGGHCGDLVTILVTWRQNKSRKVIDCGPIPNRSDKYQQPSRDYYVTSLPIGKGLKASS</sequence>
<keyword evidence="2" id="KW-1185">Reference proteome</keyword>
<evidence type="ECO:0000313" key="1">
    <source>
        <dbReference type="EMBL" id="GBO16494.1"/>
    </source>
</evidence>
<dbReference type="Proteomes" id="UP000499080">
    <property type="component" value="Unassembled WGS sequence"/>
</dbReference>
<name>A0A4Y2UWH6_ARAVE</name>
<comment type="caution">
    <text evidence="1">The sequence shown here is derived from an EMBL/GenBank/DDBJ whole genome shotgun (WGS) entry which is preliminary data.</text>
</comment>
<gene>
    <name evidence="1" type="ORF">AVEN_182185_1</name>
</gene>